<reference evidence="1 2" key="1">
    <citation type="submission" date="2013-12" db="EMBL/GenBank/DDBJ databases">
        <title>Draft genome of the parsitic nematode Ancylostoma duodenale.</title>
        <authorList>
            <person name="Mitreva M."/>
        </authorList>
    </citation>
    <scope>NUCLEOTIDE SEQUENCE [LARGE SCALE GENOMIC DNA]</scope>
    <source>
        <strain evidence="1 2">Zhejiang</strain>
    </source>
</reference>
<dbReference type="Proteomes" id="UP000054047">
    <property type="component" value="Unassembled WGS sequence"/>
</dbReference>
<name>A0A0C2D4V7_9BILA</name>
<sequence length="144" mass="15445">METEVIVLDSDDDDSPANAPVNGSALASIAIVNSKPLDLDALGIGSISAGEGVINNNQNSRYYSPRPMESRVQNLLPANRIKSSTGVPYLQTITPISPAAQRPRLAYEKTRSQPMCEDFGINAISLLGNTPSPRPIQPRPTTQM</sequence>
<proteinExistence type="predicted"/>
<accession>A0A0C2D4V7</accession>
<protein>
    <submittedName>
        <fullName evidence="1">Uncharacterized protein</fullName>
    </submittedName>
</protein>
<evidence type="ECO:0000313" key="2">
    <source>
        <dbReference type="Proteomes" id="UP000054047"/>
    </source>
</evidence>
<dbReference type="EMBL" id="KN727981">
    <property type="protein sequence ID" value="KIH64588.1"/>
    <property type="molecule type" value="Genomic_DNA"/>
</dbReference>
<keyword evidence="2" id="KW-1185">Reference proteome</keyword>
<dbReference type="AlphaFoldDB" id="A0A0C2D4V7"/>
<organism evidence="1 2">
    <name type="scientific">Ancylostoma duodenale</name>
    <dbReference type="NCBI Taxonomy" id="51022"/>
    <lineage>
        <taxon>Eukaryota</taxon>
        <taxon>Metazoa</taxon>
        <taxon>Ecdysozoa</taxon>
        <taxon>Nematoda</taxon>
        <taxon>Chromadorea</taxon>
        <taxon>Rhabditida</taxon>
        <taxon>Rhabditina</taxon>
        <taxon>Rhabditomorpha</taxon>
        <taxon>Strongyloidea</taxon>
        <taxon>Ancylostomatidae</taxon>
        <taxon>Ancylostomatinae</taxon>
        <taxon>Ancylostoma</taxon>
    </lineage>
</organism>
<gene>
    <name evidence="1" type="ORF">ANCDUO_05101</name>
</gene>
<dbReference type="OrthoDB" id="5776871at2759"/>
<evidence type="ECO:0000313" key="1">
    <source>
        <dbReference type="EMBL" id="KIH64588.1"/>
    </source>
</evidence>